<comment type="similarity">
    <text evidence="2">Belongs to the patched family.</text>
</comment>
<organism evidence="10 11">
    <name type="scientific">Romanomermis culicivorax</name>
    <name type="common">Nematode worm</name>
    <dbReference type="NCBI Taxonomy" id="13658"/>
    <lineage>
        <taxon>Eukaryota</taxon>
        <taxon>Metazoa</taxon>
        <taxon>Ecdysozoa</taxon>
        <taxon>Nematoda</taxon>
        <taxon>Enoplea</taxon>
        <taxon>Dorylaimia</taxon>
        <taxon>Mermithida</taxon>
        <taxon>Mermithoidea</taxon>
        <taxon>Mermithidae</taxon>
        <taxon>Romanomermis</taxon>
    </lineage>
</organism>
<evidence type="ECO:0000313" key="11">
    <source>
        <dbReference type="WBParaSite" id="nRc.2.0.1.t35295-RA"/>
    </source>
</evidence>
<evidence type="ECO:0000256" key="9">
    <source>
        <dbReference type="SAM" id="Phobius"/>
    </source>
</evidence>
<accession>A0A915KAA6</accession>
<feature type="compositionally biased region" description="Polar residues" evidence="8">
    <location>
        <begin position="350"/>
        <end position="359"/>
    </location>
</feature>
<protein>
    <submittedName>
        <fullName evidence="11">Patched family protein</fullName>
    </submittedName>
</protein>
<proteinExistence type="inferred from homology"/>
<keyword evidence="5 9" id="KW-1133">Transmembrane helix</keyword>
<dbReference type="InterPro" id="IPR051697">
    <property type="entry name" value="Patched_domain-protein"/>
</dbReference>
<dbReference type="Gene3D" id="1.20.1640.10">
    <property type="entry name" value="Multidrug efflux transporter AcrB transmembrane domain"/>
    <property type="match status" value="1"/>
</dbReference>
<dbReference type="GO" id="GO:0005886">
    <property type="term" value="C:plasma membrane"/>
    <property type="evidence" value="ECO:0007669"/>
    <property type="project" value="UniProtKB-SubCell"/>
</dbReference>
<dbReference type="GO" id="GO:0030659">
    <property type="term" value="C:cytoplasmic vesicle membrane"/>
    <property type="evidence" value="ECO:0007669"/>
    <property type="project" value="TreeGrafter"/>
</dbReference>
<sequence>MNGSRYWKTGMPMQILVNNPHNISIYETRQQIFAMVRSFEDTDHTMNSNSTMLFLREYTMWLEERGFKDSPNATQYSGYNIKYWLRATGSRTFWESQIQWGNESLGQDPYEIIAFRFAVGLKNFALPPDHQDAVVLIRSIGDNYSHFNITCFQQQSPFVDQYLTINSTTIRNTVLSLAIMIFIALLLIPHPICGIFMAFSVISIDVGVSGYLYYWGVNMDCISMITMIMATGFAVDLSAHVSYAYVRAEGTSNQRAMKSLETLGWPVFQARNFFYGVTSTLLGVLVMGTIDAYIISTFFKTVVIVIVFGLMHSIIFLPVALTMFVRDNVDCCRKFRSKKRVGVIFSSPSNDSNCAQSVTHYPKNPEKNTKKNEELNGVKKEDHNTSKL</sequence>
<feature type="region of interest" description="Disordered" evidence="8">
    <location>
        <begin position="350"/>
        <end position="388"/>
    </location>
</feature>
<feature type="compositionally biased region" description="Basic and acidic residues" evidence="8">
    <location>
        <begin position="363"/>
        <end position="388"/>
    </location>
</feature>
<name>A0A915KAA6_ROMCU</name>
<comment type="subcellular location">
    <subcellularLocation>
        <location evidence="1">Cell membrane</location>
        <topology evidence="1">Multi-pass membrane protein</topology>
    </subcellularLocation>
</comment>
<dbReference type="WBParaSite" id="nRc.2.0.1.t35295-RA">
    <property type="protein sequence ID" value="nRc.2.0.1.t35295-RA"/>
    <property type="gene ID" value="nRc.2.0.1.g35295"/>
</dbReference>
<evidence type="ECO:0000256" key="3">
    <source>
        <dbReference type="ARBA" id="ARBA00022475"/>
    </source>
</evidence>
<feature type="transmembrane region" description="Helical" evidence="9">
    <location>
        <begin position="222"/>
        <end position="246"/>
    </location>
</feature>
<dbReference type="OMA" id="MIGAIHE"/>
<reference evidence="11" key="1">
    <citation type="submission" date="2022-11" db="UniProtKB">
        <authorList>
            <consortium name="WormBaseParasite"/>
        </authorList>
    </citation>
    <scope>IDENTIFICATION</scope>
</reference>
<dbReference type="PANTHER" id="PTHR10796:SF191">
    <property type="entry name" value="SSD DOMAIN-CONTAINING PROTEIN"/>
    <property type="match status" value="1"/>
</dbReference>
<feature type="transmembrane region" description="Helical" evidence="9">
    <location>
        <begin position="273"/>
        <end position="295"/>
    </location>
</feature>
<evidence type="ECO:0000256" key="2">
    <source>
        <dbReference type="ARBA" id="ARBA00005585"/>
    </source>
</evidence>
<keyword evidence="6 9" id="KW-0472">Membrane</keyword>
<evidence type="ECO:0000256" key="4">
    <source>
        <dbReference type="ARBA" id="ARBA00022692"/>
    </source>
</evidence>
<evidence type="ECO:0000256" key="7">
    <source>
        <dbReference type="ARBA" id="ARBA00023180"/>
    </source>
</evidence>
<feature type="transmembrane region" description="Helical" evidence="9">
    <location>
        <begin position="301"/>
        <end position="325"/>
    </location>
</feature>
<evidence type="ECO:0000256" key="1">
    <source>
        <dbReference type="ARBA" id="ARBA00004651"/>
    </source>
</evidence>
<feature type="transmembrane region" description="Helical" evidence="9">
    <location>
        <begin position="170"/>
        <end position="188"/>
    </location>
</feature>
<dbReference type="SUPFAM" id="SSF82866">
    <property type="entry name" value="Multidrug efflux transporter AcrB transmembrane domain"/>
    <property type="match status" value="1"/>
</dbReference>
<keyword evidence="7" id="KW-0325">Glycoprotein</keyword>
<dbReference type="AlphaFoldDB" id="A0A915KAA6"/>
<dbReference type="GO" id="GO:0006897">
    <property type="term" value="P:endocytosis"/>
    <property type="evidence" value="ECO:0007669"/>
    <property type="project" value="TreeGrafter"/>
</dbReference>
<keyword evidence="4 9" id="KW-0812">Transmembrane</keyword>
<keyword evidence="3" id="KW-1003">Cell membrane</keyword>
<dbReference type="Proteomes" id="UP000887565">
    <property type="component" value="Unplaced"/>
</dbReference>
<dbReference type="GO" id="GO:0018996">
    <property type="term" value="P:molting cycle, collagen and cuticulin-based cuticle"/>
    <property type="evidence" value="ECO:0007669"/>
    <property type="project" value="TreeGrafter"/>
</dbReference>
<evidence type="ECO:0000256" key="6">
    <source>
        <dbReference type="ARBA" id="ARBA00023136"/>
    </source>
</evidence>
<evidence type="ECO:0000256" key="5">
    <source>
        <dbReference type="ARBA" id="ARBA00022989"/>
    </source>
</evidence>
<dbReference type="FunFam" id="1.20.1640.10:FF:000013">
    <property type="entry name" value="PaTched Related family"/>
    <property type="match status" value="1"/>
</dbReference>
<evidence type="ECO:0000313" key="10">
    <source>
        <dbReference type="Proteomes" id="UP000887565"/>
    </source>
</evidence>
<keyword evidence="10" id="KW-1185">Reference proteome</keyword>
<evidence type="ECO:0000256" key="8">
    <source>
        <dbReference type="SAM" id="MobiDB-lite"/>
    </source>
</evidence>
<dbReference type="PANTHER" id="PTHR10796">
    <property type="entry name" value="PATCHED-RELATED"/>
    <property type="match status" value="1"/>
</dbReference>